<comment type="caution">
    <text evidence="1">The sequence shown here is derived from an EMBL/GenBank/DDBJ whole genome shotgun (WGS) entry which is preliminary data.</text>
</comment>
<gene>
    <name evidence="1" type="ORF">GCM10022407_20070</name>
</gene>
<dbReference type="InterPro" id="IPR013783">
    <property type="entry name" value="Ig-like_fold"/>
</dbReference>
<protein>
    <recommendedName>
        <fullName evidence="3">Por secretion system C-terminal sorting domain-containing protein</fullName>
    </recommendedName>
</protein>
<sequence>MTSASSTCLIPAICNLTGLLGGEVDNPDYAADGITSTYATIYKFVGVSSGVTLRVGLDSRARLGDRVGLLVALDASILSTSALGTYTLRTYLRGSTTVVETQVVSAAVVQSLRVLTGTGRPVQLEFVASQPFDDIELEVAGAVDVLYRLRVYNAYAVEALLQQPVQGLLSRFTAPDLSPYYSTAVTPGNLGVCVNTDVINPANAVDASLTNFAQFSTLVSVSCPSTLAVKLENLRNAPAGYYAGFVLGTTGLIDVTALSNLRLTTYKTINGVRTRQESASGPSLLDLNVLPNGKFQMSFPTTLLFDEVQIEQLDALAVLSDLKIYYGFGIEPSAFIGSTRILSDFDQATSSTKVTVSMSGVACALCGVATPEGAADSNPTTKAVLNVTVGLATSVELKVALRGTGVAGYRAGMVISSNTGLLDVSLLDRLTLTTYGSDGQLVESASGSSLLALNVLPDGQHEISFLTTRDFASVQLSTSALAGIGVNINIFQAFADNLASGLFTTITAPLPVELTAFAGRWVAGAAELSWSTASEQNSSHFVVERSAGGDGAFRAVGQVSAAGNTTSAYTYQLRDAEAGAQGVATLYYRLRQVDKDGKQSFSPLVTVTVGKLTAAAPAVEVYPNPTADAQVVSVRILNLPAAGAVVQTYSQLGQLVGQVPVGKATTRLELPALALGLYHVVLRSASGQRLATQPLVVGGR</sequence>
<keyword evidence="2" id="KW-1185">Reference proteome</keyword>
<dbReference type="Gene3D" id="2.60.40.10">
    <property type="entry name" value="Immunoglobulins"/>
    <property type="match status" value="1"/>
</dbReference>
<name>A0ABP7Q1M0_9BACT</name>
<dbReference type="RefSeq" id="WP_345123744.1">
    <property type="nucleotide sequence ID" value="NZ_BAABDI010000012.1"/>
</dbReference>
<evidence type="ECO:0008006" key="3">
    <source>
        <dbReference type="Google" id="ProtNLM"/>
    </source>
</evidence>
<dbReference type="Proteomes" id="UP001501556">
    <property type="component" value="Unassembled WGS sequence"/>
</dbReference>
<evidence type="ECO:0000313" key="2">
    <source>
        <dbReference type="Proteomes" id="UP001501556"/>
    </source>
</evidence>
<dbReference type="EMBL" id="BAABDI010000012">
    <property type="protein sequence ID" value="GAA3974357.1"/>
    <property type="molecule type" value="Genomic_DNA"/>
</dbReference>
<evidence type="ECO:0000313" key="1">
    <source>
        <dbReference type="EMBL" id="GAA3974357.1"/>
    </source>
</evidence>
<accession>A0ABP7Q1M0</accession>
<organism evidence="1 2">
    <name type="scientific">Hymenobacter antarcticus</name>
    <dbReference type="NCBI Taxonomy" id="486270"/>
    <lineage>
        <taxon>Bacteria</taxon>
        <taxon>Pseudomonadati</taxon>
        <taxon>Bacteroidota</taxon>
        <taxon>Cytophagia</taxon>
        <taxon>Cytophagales</taxon>
        <taxon>Hymenobacteraceae</taxon>
        <taxon>Hymenobacter</taxon>
    </lineage>
</organism>
<proteinExistence type="predicted"/>
<reference evidence="2" key="1">
    <citation type="journal article" date="2019" name="Int. J. Syst. Evol. Microbiol.">
        <title>The Global Catalogue of Microorganisms (GCM) 10K type strain sequencing project: providing services to taxonomists for standard genome sequencing and annotation.</title>
        <authorList>
            <consortium name="The Broad Institute Genomics Platform"/>
            <consortium name="The Broad Institute Genome Sequencing Center for Infectious Disease"/>
            <person name="Wu L."/>
            <person name="Ma J."/>
        </authorList>
    </citation>
    <scope>NUCLEOTIDE SEQUENCE [LARGE SCALE GENOMIC DNA]</scope>
    <source>
        <strain evidence="2">JCM 17217</strain>
    </source>
</reference>